<protein>
    <submittedName>
        <fullName evidence="2">Uncharacterized protein</fullName>
    </submittedName>
</protein>
<proteinExistence type="predicted"/>
<feature type="compositionally biased region" description="Polar residues" evidence="1">
    <location>
        <begin position="33"/>
        <end position="42"/>
    </location>
</feature>
<dbReference type="EMBL" id="KN846960">
    <property type="protein sequence ID" value="KIW65237.1"/>
    <property type="molecule type" value="Genomic_DNA"/>
</dbReference>
<sequence length="104" mass="11433">METLHKHQDYELSENDIEKNLLQLPDMEEANSEPATDTPDASSTITLRSLQFLKGAIWLLPPVAAGAYLSDRDSICDNELAIGCIGGFASWTGTVAWEAFVNDF</sequence>
<organism evidence="2 3">
    <name type="scientific">Phialophora macrospora</name>
    <dbReference type="NCBI Taxonomy" id="1851006"/>
    <lineage>
        <taxon>Eukaryota</taxon>
        <taxon>Fungi</taxon>
        <taxon>Dikarya</taxon>
        <taxon>Ascomycota</taxon>
        <taxon>Pezizomycotina</taxon>
        <taxon>Eurotiomycetes</taxon>
        <taxon>Chaetothyriomycetidae</taxon>
        <taxon>Chaetothyriales</taxon>
        <taxon>Herpotrichiellaceae</taxon>
        <taxon>Phialophora</taxon>
    </lineage>
</organism>
<keyword evidence="3" id="KW-1185">Reference proteome</keyword>
<name>A0A0D2DSU1_9EURO</name>
<evidence type="ECO:0000313" key="2">
    <source>
        <dbReference type="EMBL" id="KIW65237.1"/>
    </source>
</evidence>
<gene>
    <name evidence="2" type="ORF">PV04_07512</name>
</gene>
<dbReference type="HOGENOM" id="CLU_2249805_0_0_1"/>
<reference evidence="2 3" key="1">
    <citation type="submission" date="2015-01" db="EMBL/GenBank/DDBJ databases">
        <title>The Genome Sequence of Capronia semiimmersa CBS27337.</title>
        <authorList>
            <consortium name="The Broad Institute Genomics Platform"/>
            <person name="Cuomo C."/>
            <person name="de Hoog S."/>
            <person name="Gorbushina A."/>
            <person name="Stielow B."/>
            <person name="Teixiera M."/>
            <person name="Abouelleil A."/>
            <person name="Chapman S.B."/>
            <person name="Priest M."/>
            <person name="Young S.K."/>
            <person name="Wortman J."/>
            <person name="Nusbaum C."/>
            <person name="Birren B."/>
        </authorList>
    </citation>
    <scope>NUCLEOTIDE SEQUENCE [LARGE SCALE GENOMIC DNA]</scope>
    <source>
        <strain evidence="2 3">CBS 27337</strain>
    </source>
</reference>
<dbReference type="AlphaFoldDB" id="A0A0D2DSU1"/>
<accession>A0A0D2DSU1</accession>
<evidence type="ECO:0000313" key="3">
    <source>
        <dbReference type="Proteomes" id="UP000054266"/>
    </source>
</evidence>
<dbReference type="Proteomes" id="UP000054266">
    <property type="component" value="Unassembled WGS sequence"/>
</dbReference>
<feature type="region of interest" description="Disordered" evidence="1">
    <location>
        <begin position="21"/>
        <end position="42"/>
    </location>
</feature>
<evidence type="ECO:0000256" key="1">
    <source>
        <dbReference type="SAM" id="MobiDB-lite"/>
    </source>
</evidence>